<reference evidence="9 10" key="1">
    <citation type="submission" date="2019-06" db="EMBL/GenBank/DDBJ databases">
        <title>Rhizobium sp. CL12 isolated from roots of soybean.</title>
        <authorList>
            <person name="Wang C."/>
        </authorList>
    </citation>
    <scope>NUCLEOTIDE SEQUENCE [LARGE SCALE GENOMIC DNA]</scope>
    <source>
        <strain evidence="9 10">CL12</strain>
    </source>
</reference>
<proteinExistence type="inferred from homology"/>
<keyword evidence="3" id="KW-0813">Transport</keyword>
<dbReference type="Pfam" id="PF03547">
    <property type="entry name" value="Mem_trans"/>
    <property type="match status" value="1"/>
</dbReference>
<evidence type="ECO:0000256" key="4">
    <source>
        <dbReference type="ARBA" id="ARBA00022475"/>
    </source>
</evidence>
<dbReference type="EMBL" id="VFYP01000001">
    <property type="protein sequence ID" value="TPP10748.1"/>
    <property type="molecule type" value="Genomic_DNA"/>
</dbReference>
<keyword evidence="7 8" id="KW-0472">Membrane</keyword>
<dbReference type="OrthoDB" id="9805563at2"/>
<dbReference type="GO" id="GO:0055085">
    <property type="term" value="P:transmembrane transport"/>
    <property type="evidence" value="ECO:0007669"/>
    <property type="project" value="InterPro"/>
</dbReference>
<dbReference type="InterPro" id="IPR038770">
    <property type="entry name" value="Na+/solute_symporter_sf"/>
</dbReference>
<comment type="similarity">
    <text evidence="2">Belongs to the auxin efflux carrier (TC 2.A.69) family.</text>
</comment>
<dbReference type="PANTHER" id="PTHR36838">
    <property type="entry name" value="AUXIN EFFLUX CARRIER FAMILY PROTEIN"/>
    <property type="match status" value="1"/>
</dbReference>
<evidence type="ECO:0000256" key="3">
    <source>
        <dbReference type="ARBA" id="ARBA00022448"/>
    </source>
</evidence>
<evidence type="ECO:0000256" key="2">
    <source>
        <dbReference type="ARBA" id="ARBA00010145"/>
    </source>
</evidence>
<dbReference type="Proteomes" id="UP000316429">
    <property type="component" value="Unassembled WGS sequence"/>
</dbReference>
<accession>A0A504U6T4</accession>
<feature type="transmembrane region" description="Helical" evidence="8">
    <location>
        <begin position="125"/>
        <end position="150"/>
    </location>
</feature>
<evidence type="ECO:0000256" key="8">
    <source>
        <dbReference type="SAM" id="Phobius"/>
    </source>
</evidence>
<organism evidence="9 10">
    <name type="scientific">Rhizobium glycinendophyticum</name>
    <dbReference type="NCBI Taxonomy" id="2589807"/>
    <lineage>
        <taxon>Bacteria</taxon>
        <taxon>Pseudomonadati</taxon>
        <taxon>Pseudomonadota</taxon>
        <taxon>Alphaproteobacteria</taxon>
        <taxon>Hyphomicrobiales</taxon>
        <taxon>Rhizobiaceae</taxon>
        <taxon>Rhizobium/Agrobacterium group</taxon>
        <taxon>Rhizobium</taxon>
    </lineage>
</organism>
<evidence type="ECO:0000256" key="6">
    <source>
        <dbReference type="ARBA" id="ARBA00022989"/>
    </source>
</evidence>
<keyword evidence="6 8" id="KW-1133">Transmembrane helix</keyword>
<evidence type="ECO:0000313" key="10">
    <source>
        <dbReference type="Proteomes" id="UP000316429"/>
    </source>
</evidence>
<feature type="transmembrane region" description="Helical" evidence="8">
    <location>
        <begin position="225"/>
        <end position="247"/>
    </location>
</feature>
<name>A0A504U6T4_9HYPH</name>
<evidence type="ECO:0000256" key="7">
    <source>
        <dbReference type="ARBA" id="ARBA00023136"/>
    </source>
</evidence>
<keyword evidence="4" id="KW-1003">Cell membrane</keyword>
<sequence>MLIIFESILPIFLLVMIGVGLRRAPVIQESFWSGLEQFGYYVLFPALLFHTMVRIDFAALDGGRVSLVSLIAVGIMTGVSLALWPLLKRAGMPASSYTSVFQTATRWNGFMALAIGEKLAGHEGLAVIAVIMAAIIIPLNLINVGVMVWFSGQSRSFKTFAIRIISNPIILGSGLGVILNLMRVPVYEPVLTTIGLLAAASLPLGLVNVGAGLRVEDALRPSGAVILSVALKLLLFPIVSVGIALAAGLSGQTVVMIALGAAVPTAMNGYVLARQMGGDAELYAAAATVQTVVAFFTIPVVLYLVTQVAGG</sequence>
<feature type="transmembrane region" description="Helical" evidence="8">
    <location>
        <begin position="38"/>
        <end position="55"/>
    </location>
</feature>
<feature type="transmembrane region" description="Helical" evidence="8">
    <location>
        <begin position="253"/>
        <end position="273"/>
    </location>
</feature>
<keyword evidence="5 8" id="KW-0812">Transmembrane</keyword>
<gene>
    <name evidence="9" type="ORF">FJQ55_07880</name>
</gene>
<dbReference type="AlphaFoldDB" id="A0A504U6T4"/>
<protein>
    <submittedName>
        <fullName evidence="9">AEC family transporter</fullName>
    </submittedName>
</protein>
<dbReference type="Gene3D" id="1.20.1530.20">
    <property type="match status" value="1"/>
</dbReference>
<evidence type="ECO:0000256" key="1">
    <source>
        <dbReference type="ARBA" id="ARBA00004651"/>
    </source>
</evidence>
<feature type="transmembrane region" description="Helical" evidence="8">
    <location>
        <begin position="194"/>
        <end position="213"/>
    </location>
</feature>
<feature type="transmembrane region" description="Helical" evidence="8">
    <location>
        <begin position="67"/>
        <end position="87"/>
    </location>
</feature>
<dbReference type="RefSeq" id="WP_140827066.1">
    <property type="nucleotide sequence ID" value="NZ_VFYP01000001.1"/>
</dbReference>
<keyword evidence="10" id="KW-1185">Reference proteome</keyword>
<dbReference type="PANTHER" id="PTHR36838:SF4">
    <property type="entry name" value="AUXIN EFFLUX CARRIER FAMILY PROTEIN"/>
    <property type="match status" value="1"/>
</dbReference>
<feature type="transmembrane region" description="Helical" evidence="8">
    <location>
        <begin position="282"/>
        <end position="305"/>
    </location>
</feature>
<dbReference type="InterPro" id="IPR004776">
    <property type="entry name" value="Mem_transp_PIN-like"/>
</dbReference>
<comment type="subcellular location">
    <subcellularLocation>
        <location evidence="1">Cell membrane</location>
        <topology evidence="1">Multi-pass membrane protein</topology>
    </subcellularLocation>
</comment>
<evidence type="ECO:0000256" key="5">
    <source>
        <dbReference type="ARBA" id="ARBA00022692"/>
    </source>
</evidence>
<dbReference type="GO" id="GO:0005886">
    <property type="term" value="C:plasma membrane"/>
    <property type="evidence" value="ECO:0007669"/>
    <property type="project" value="UniProtKB-SubCell"/>
</dbReference>
<feature type="transmembrane region" description="Helical" evidence="8">
    <location>
        <begin position="162"/>
        <end position="182"/>
    </location>
</feature>
<evidence type="ECO:0000313" key="9">
    <source>
        <dbReference type="EMBL" id="TPP10748.1"/>
    </source>
</evidence>
<feature type="transmembrane region" description="Helical" evidence="8">
    <location>
        <begin position="7"/>
        <end position="26"/>
    </location>
</feature>
<comment type="caution">
    <text evidence="9">The sequence shown here is derived from an EMBL/GenBank/DDBJ whole genome shotgun (WGS) entry which is preliminary data.</text>
</comment>